<dbReference type="AlphaFoldDB" id="A0A1R2B571"/>
<evidence type="ECO:0000313" key="2">
    <source>
        <dbReference type="Proteomes" id="UP000187209"/>
    </source>
</evidence>
<sequence length="165" mass="19317">MQFSDIHGLAGKNRKALQKKYIDIAYMPEISMSKQESQMTLKEKSKSNILKKLFHSEQNDRKRKFDEQNNYKEIIKLPLVDSPKCTFLSVKPKMFFNDKIGESKSTTEIYGINKGKDILEGNIEKSDRVKISSEPIIRRGMQGYKYSVLNTNRQVIKNMHKKNYF</sequence>
<comment type="caution">
    <text evidence="1">The sequence shown here is derived from an EMBL/GenBank/DDBJ whole genome shotgun (WGS) entry which is preliminary data.</text>
</comment>
<dbReference type="EMBL" id="MPUH01000947">
    <property type="protein sequence ID" value="OMJ71899.1"/>
    <property type="molecule type" value="Genomic_DNA"/>
</dbReference>
<organism evidence="1 2">
    <name type="scientific">Stentor coeruleus</name>
    <dbReference type="NCBI Taxonomy" id="5963"/>
    <lineage>
        <taxon>Eukaryota</taxon>
        <taxon>Sar</taxon>
        <taxon>Alveolata</taxon>
        <taxon>Ciliophora</taxon>
        <taxon>Postciliodesmatophora</taxon>
        <taxon>Heterotrichea</taxon>
        <taxon>Heterotrichida</taxon>
        <taxon>Stentoridae</taxon>
        <taxon>Stentor</taxon>
    </lineage>
</organism>
<proteinExistence type="predicted"/>
<accession>A0A1R2B571</accession>
<protein>
    <submittedName>
        <fullName evidence="1">Uncharacterized protein</fullName>
    </submittedName>
</protein>
<evidence type="ECO:0000313" key="1">
    <source>
        <dbReference type="EMBL" id="OMJ71899.1"/>
    </source>
</evidence>
<dbReference type="Proteomes" id="UP000187209">
    <property type="component" value="Unassembled WGS sequence"/>
</dbReference>
<name>A0A1R2B571_9CILI</name>
<gene>
    <name evidence="1" type="ORF">SteCoe_29782</name>
</gene>
<keyword evidence="2" id="KW-1185">Reference proteome</keyword>
<reference evidence="1 2" key="1">
    <citation type="submission" date="2016-11" db="EMBL/GenBank/DDBJ databases">
        <title>The macronuclear genome of Stentor coeruleus: a giant cell with tiny introns.</title>
        <authorList>
            <person name="Slabodnick M."/>
            <person name="Ruby J.G."/>
            <person name="Reiff S.B."/>
            <person name="Swart E.C."/>
            <person name="Gosai S."/>
            <person name="Prabakaran S."/>
            <person name="Witkowska E."/>
            <person name="Larue G.E."/>
            <person name="Fisher S."/>
            <person name="Freeman R.M."/>
            <person name="Gunawardena J."/>
            <person name="Chu W."/>
            <person name="Stover N.A."/>
            <person name="Gregory B.D."/>
            <person name="Nowacki M."/>
            <person name="Derisi J."/>
            <person name="Roy S.W."/>
            <person name="Marshall W.F."/>
            <person name="Sood P."/>
        </authorList>
    </citation>
    <scope>NUCLEOTIDE SEQUENCE [LARGE SCALE GENOMIC DNA]</scope>
    <source>
        <strain evidence="1">WM001</strain>
    </source>
</reference>